<dbReference type="PRINTS" id="PR00037">
    <property type="entry name" value="HTHLACR"/>
</dbReference>
<sequence length="257" mass="28464">MLSIAERHKYILDKLNKYGFVRITDVANELGVTKVTIRKDVKILESKGLLYKVHGSARPANPHVADLDVHVKDNINRDAKRLIAQRAVELLDDNDSIIIASGSTIYAFAEEIKMRQWHHLNIVTPFLRLGVLLNEAENVNVVQLGGTVHKKSLSVLGEEASRSLDDCICSKLFFGVDGIDLEHGITTSTLDEAKLTRKMMKASSQNIVLADSSKFGQRGFGRICALEDIDVIITDDGIPEQMVTIVEEAGVDLFIVK</sequence>
<evidence type="ECO:0000256" key="2">
    <source>
        <dbReference type="ARBA" id="ARBA00023125"/>
    </source>
</evidence>
<dbReference type="RefSeq" id="WP_018695078.1">
    <property type="nucleotide sequence ID" value="NZ_AP025562.1"/>
</dbReference>
<dbReference type="Gene3D" id="1.10.10.10">
    <property type="entry name" value="Winged helix-like DNA-binding domain superfamily/Winged helix DNA-binding domain"/>
    <property type="match status" value="1"/>
</dbReference>
<dbReference type="PANTHER" id="PTHR30363:SF44">
    <property type="entry name" value="AGA OPERON TRANSCRIPTIONAL REPRESSOR-RELATED"/>
    <property type="match status" value="1"/>
</dbReference>
<dbReference type="InterPro" id="IPR014036">
    <property type="entry name" value="DeoR-like_C"/>
</dbReference>
<dbReference type="InterPro" id="IPR036388">
    <property type="entry name" value="WH-like_DNA-bd_sf"/>
</dbReference>
<comment type="caution">
    <text evidence="5">The sequence shown here is derived from an EMBL/GenBank/DDBJ whole genome shotgun (WGS) entry which is preliminary data.</text>
</comment>
<evidence type="ECO:0000313" key="5">
    <source>
        <dbReference type="EMBL" id="OUN04994.1"/>
    </source>
</evidence>
<dbReference type="SUPFAM" id="SSF100950">
    <property type="entry name" value="NagB/RpiA/CoA transferase-like"/>
    <property type="match status" value="1"/>
</dbReference>
<dbReference type="OrthoDB" id="9797223at2"/>
<evidence type="ECO:0000259" key="4">
    <source>
        <dbReference type="PROSITE" id="PS51000"/>
    </source>
</evidence>
<dbReference type="PANTHER" id="PTHR30363">
    <property type="entry name" value="HTH-TYPE TRANSCRIPTIONAL REGULATOR SRLR-RELATED"/>
    <property type="match status" value="1"/>
</dbReference>
<dbReference type="PROSITE" id="PS51000">
    <property type="entry name" value="HTH_DEOR_2"/>
    <property type="match status" value="1"/>
</dbReference>
<evidence type="ECO:0000256" key="1">
    <source>
        <dbReference type="ARBA" id="ARBA00023015"/>
    </source>
</evidence>
<reference evidence="6" key="1">
    <citation type="submission" date="2017-04" db="EMBL/GenBank/DDBJ databases">
        <title>Function of individual gut microbiota members based on whole genome sequencing of pure cultures obtained from chicken caecum.</title>
        <authorList>
            <person name="Medvecky M."/>
            <person name="Cejkova D."/>
            <person name="Polansky O."/>
            <person name="Karasova D."/>
            <person name="Kubasova T."/>
            <person name="Cizek A."/>
            <person name="Rychlik I."/>
        </authorList>
    </citation>
    <scope>NUCLEOTIDE SEQUENCE [LARGE SCALE GENOMIC DNA]</scope>
    <source>
        <strain evidence="6">An90</strain>
    </source>
</reference>
<feature type="domain" description="HTH deoR-type" evidence="4">
    <location>
        <begin position="4"/>
        <end position="59"/>
    </location>
</feature>
<evidence type="ECO:0000313" key="6">
    <source>
        <dbReference type="Proteomes" id="UP000195772"/>
    </source>
</evidence>
<dbReference type="SUPFAM" id="SSF46785">
    <property type="entry name" value="Winged helix' DNA-binding domain"/>
    <property type="match status" value="1"/>
</dbReference>
<organism evidence="5 6">
    <name type="scientific">Alistipes onderdonkii</name>
    <dbReference type="NCBI Taxonomy" id="328813"/>
    <lineage>
        <taxon>Bacteria</taxon>
        <taxon>Pseudomonadati</taxon>
        <taxon>Bacteroidota</taxon>
        <taxon>Bacteroidia</taxon>
        <taxon>Bacteroidales</taxon>
        <taxon>Rikenellaceae</taxon>
        <taxon>Alistipes</taxon>
    </lineage>
</organism>
<proteinExistence type="predicted"/>
<dbReference type="EMBL" id="NFHB01000001">
    <property type="protein sequence ID" value="OUN04994.1"/>
    <property type="molecule type" value="Genomic_DNA"/>
</dbReference>
<evidence type="ECO:0000256" key="3">
    <source>
        <dbReference type="ARBA" id="ARBA00023163"/>
    </source>
</evidence>
<dbReference type="PROSITE" id="PS00894">
    <property type="entry name" value="HTH_DEOR_1"/>
    <property type="match status" value="1"/>
</dbReference>
<protein>
    <submittedName>
        <fullName evidence="5">Transcriptional regulator</fullName>
    </submittedName>
</protein>
<dbReference type="Pfam" id="PF00455">
    <property type="entry name" value="DeoRC"/>
    <property type="match status" value="1"/>
</dbReference>
<keyword evidence="1" id="KW-0805">Transcription regulation</keyword>
<dbReference type="SMART" id="SM01134">
    <property type="entry name" value="DeoRC"/>
    <property type="match status" value="1"/>
</dbReference>
<dbReference type="InterPro" id="IPR037171">
    <property type="entry name" value="NagB/RpiA_transferase-like"/>
</dbReference>
<gene>
    <name evidence="5" type="ORF">B5G41_01430</name>
</gene>
<dbReference type="Proteomes" id="UP000195772">
    <property type="component" value="Unassembled WGS sequence"/>
</dbReference>
<dbReference type="Pfam" id="PF08220">
    <property type="entry name" value="HTH_DeoR"/>
    <property type="match status" value="1"/>
</dbReference>
<dbReference type="AlphaFoldDB" id="A0A1Y3QZ80"/>
<dbReference type="GO" id="GO:0003677">
    <property type="term" value="F:DNA binding"/>
    <property type="evidence" value="ECO:0007669"/>
    <property type="project" value="UniProtKB-KW"/>
</dbReference>
<keyword evidence="3" id="KW-0804">Transcription</keyword>
<dbReference type="InterPro" id="IPR018356">
    <property type="entry name" value="Tscrpt_reg_HTH_DeoR_CS"/>
</dbReference>
<dbReference type="Gene3D" id="3.40.50.1360">
    <property type="match status" value="1"/>
</dbReference>
<dbReference type="SMART" id="SM00420">
    <property type="entry name" value="HTH_DEOR"/>
    <property type="match status" value="1"/>
</dbReference>
<dbReference type="GO" id="GO:0003700">
    <property type="term" value="F:DNA-binding transcription factor activity"/>
    <property type="evidence" value="ECO:0007669"/>
    <property type="project" value="InterPro"/>
</dbReference>
<name>A0A1Y3QZ80_9BACT</name>
<dbReference type="InterPro" id="IPR050313">
    <property type="entry name" value="Carb_Metab_HTH_regulators"/>
</dbReference>
<dbReference type="InterPro" id="IPR001034">
    <property type="entry name" value="DeoR_HTH"/>
</dbReference>
<accession>A0A1Y3QZ80</accession>
<keyword evidence="2" id="KW-0238">DNA-binding</keyword>
<dbReference type="eggNOG" id="COG1349">
    <property type="taxonomic scope" value="Bacteria"/>
</dbReference>
<dbReference type="InterPro" id="IPR036390">
    <property type="entry name" value="WH_DNA-bd_sf"/>
</dbReference>